<dbReference type="Pfam" id="PF01741">
    <property type="entry name" value="MscL"/>
    <property type="match status" value="1"/>
</dbReference>
<evidence type="ECO:0000313" key="11">
    <source>
        <dbReference type="Proteomes" id="UP000198948"/>
    </source>
</evidence>
<keyword evidence="6 9" id="KW-0406">Ion transport</keyword>
<protein>
    <recommendedName>
        <fullName evidence="9">Large-conductance mechanosensitive channel</fullName>
    </recommendedName>
</protein>
<evidence type="ECO:0000256" key="7">
    <source>
        <dbReference type="ARBA" id="ARBA00023136"/>
    </source>
</evidence>
<dbReference type="InterPro" id="IPR036019">
    <property type="entry name" value="MscL_channel"/>
</dbReference>
<organism evidence="10 11">
    <name type="scientific">Isobaculum melis</name>
    <dbReference type="NCBI Taxonomy" id="142588"/>
    <lineage>
        <taxon>Bacteria</taxon>
        <taxon>Bacillati</taxon>
        <taxon>Bacillota</taxon>
        <taxon>Bacilli</taxon>
        <taxon>Lactobacillales</taxon>
        <taxon>Carnobacteriaceae</taxon>
        <taxon>Isobaculum</taxon>
    </lineage>
</organism>
<comment type="function">
    <text evidence="9">Channel that opens in response to stretch forces in the membrane lipid bilayer. May participate in the regulation of osmotic pressure changes within the cell.</text>
</comment>
<dbReference type="PRINTS" id="PR01264">
    <property type="entry name" value="MECHCHANNEL"/>
</dbReference>
<accession>A0A1H9RKJ5</accession>
<evidence type="ECO:0000256" key="9">
    <source>
        <dbReference type="HAMAP-Rule" id="MF_00115"/>
    </source>
</evidence>
<evidence type="ECO:0000256" key="6">
    <source>
        <dbReference type="ARBA" id="ARBA00023065"/>
    </source>
</evidence>
<keyword evidence="11" id="KW-1185">Reference proteome</keyword>
<name>A0A1H9RKJ5_9LACT</name>
<dbReference type="PANTHER" id="PTHR30266:SF2">
    <property type="entry name" value="LARGE-CONDUCTANCE MECHANOSENSITIVE CHANNEL"/>
    <property type="match status" value="1"/>
</dbReference>
<dbReference type="AlphaFoldDB" id="A0A1H9RKJ5"/>
<keyword evidence="5 9" id="KW-1133">Transmembrane helix</keyword>
<dbReference type="InterPro" id="IPR001185">
    <property type="entry name" value="MS_channel"/>
</dbReference>
<keyword evidence="7 9" id="KW-0472">Membrane</keyword>
<proteinExistence type="inferred from homology"/>
<evidence type="ECO:0000256" key="2">
    <source>
        <dbReference type="ARBA" id="ARBA00022448"/>
    </source>
</evidence>
<dbReference type="NCBIfam" id="TIGR00220">
    <property type="entry name" value="mscL"/>
    <property type="match status" value="1"/>
</dbReference>
<dbReference type="STRING" id="142588.SAMN04488559_104116"/>
<evidence type="ECO:0000256" key="3">
    <source>
        <dbReference type="ARBA" id="ARBA00022475"/>
    </source>
</evidence>
<comment type="subcellular location">
    <subcellularLocation>
        <location evidence="9">Cell membrane</location>
        <topology evidence="9">Multi-pass membrane protein</topology>
    </subcellularLocation>
    <subcellularLocation>
        <location evidence="1">Membrane</location>
        <topology evidence="1">Multi-pass membrane protein</topology>
    </subcellularLocation>
</comment>
<dbReference type="GO" id="GO:0005886">
    <property type="term" value="C:plasma membrane"/>
    <property type="evidence" value="ECO:0007669"/>
    <property type="project" value="UniProtKB-SubCell"/>
</dbReference>
<reference evidence="10 11" key="1">
    <citation type="submission" date="2016-10" db="EMBL/GenBank/DDBJ databases">
        <authorList>
            <person name="de Groot N.N."/>
        </authorList>
    </citation>
    <scope>NUCLEOTIDE SEQUENCE [LARGE SCALE GENOMIC DNA]</scope>
    <source>
        <strain evidence="10 11">DSM 13760</strain>
    </source>
</reference>
<dbReference type="RefSeq" id="WP_218139645.1">
    <property type="nucleotide sequence ID" value="NZ_FOHA01000004.1"/>
</dbReference>
<keyword evidence="4 9" id="KW-0812">Transmembrane</keyword>
<evidence type="ECO:0000256" key="4">
    <source>
        <dbReference type="ARBA" id="ARBA00022692"/>
    </source>
</evidence>
<dbReference type="HAMAP" id="MF_00115">
    <property type="entry name" value="MscL"/>
    <property type="match status" value="1"/>
</dbReference>
<dbReference type="SUPFAM" id="SSF81330">
    <property type="entry name" value="Gated mechanosensitive channel"/>
    <property type="match status" value="1"/>
</dbReference>
<dbReference type="GO" id="GO:0008381">
    <property type="term" value="F:mechanosensitive monoatomic ion channel activity"/>
    <property type="evidence" value="ECO:0007669"/>
    <property type="project" value="UniProtKB-UniRule"/>
</dbReference>
<feature type="transmembrane region" description="Helical" evidence="9">
    <location>
        <begin position="83"/>
        <end position="104"/>
    </location>
</feature>
<evidence type="ECO:0000256" key="1">
    <source>
        <dbReference type="ARBA" id="ARBA00004141"/>
    </source>
</evidence>
<feature type="transmembrane region" description="Helical" evidence="9">
    <location>
        <begin position="12"/>
        <end position="35"/>
    </location>
</feature>
<dbReference type="Gene3D" id="1.10.1200.120">
    <property type="entry name" value="Large-conductance mechanosensitive channel, MscL, domain 1"/>
    <property type="match status" value="1"/>
</dbReference>
<sequence length="150" mass="15880">MLKDFKAFIAKGNAFSMAIGIIIGAAFTAVITSLVNDIIMPPIGLLIGNVDFSDLFISLNGESYGSLAAAKAAGAPTLNYGSFINAIISFLIISFVIFMLIRLMTKYVVALEPKPAPEVPTKECPHCLSKIPAAATKCSFCTADLDEVKS</sequence>
<evidence type="ECO:0000313" key="10">
    <source>
        <dbReference type="EMBL" id="SER73184.1"/>
    </source>
</evidence>
<dbReference type="InterPro" id="IPR037673">
    <property type="entry name" value="MSC/AndL"/>
</dbReference>
<dbReference type="EMBL" id="FOHA01000004">
    <property type="protein sequence ID" value="SER73184.1"/>
    <property type="molecule type" value="Genomic_DNA"/>
</dbReference>
<dbReference type="Proteomes" id="UP000198948">
    <property type="component" value="Unassembled WGS sequence"/>
</dbReference>
<dbReference type="PANTHER" id="PTHR30266">
    <property type="entry name" value="MECHANOSENSITIVE CHANNEL MSCL"/>
    <property type="match status" value="1"/>
</dbReference>
<evidence type="ECO:0000256" key="5">
    <source>
        <dbReference type="ARBA" id="ARBA00022989"/>
    </source>
</evidence>
<keyword evidence="2 9" id="KW-0813">Transport</keyword>
<evidence type="ECO:0000256" key="8">
    <source>
        <dbReference type="ARBA" id="ARBA00023303"/>
    </source>
</evidence>
<comment type="subunit">
    <text evidence="9">Homopentamer.</text>
</comment>
<comment type="similarity">
    <text evidence="9">Belongs to the MscL family.</text>
</comment>
<keyword evidence="8 9" id="KW-0407">Ion channel</keyword>
<keyword evidence="3 9" id="KW-1003">Cell membrane</keyword>
<gene>
    <name evidence="9" type="primary">mscL</name>
    <name evidence="10" type="ORF">SAMN04488559_104116</name>
</gene>